<dbReference type="EMBL" id="BMDQ01000003">
    <property type="protein sequence ID" value="GGI58191.1"/>
    <property type="molecule type" value="Genomic_DNA"/>
</dbReference>
<name>A0ABQ2C0B6_9FLAO</name>
<evidence type="ECO:0000256" key="2">
    <source>
        <dbReference type="ARBA" id="ARBA00022692"/>
    </source>
</evidence>
<dbReference type="InterPro" id="IPR009908">
    <property type="entry name" value="Methylamine_util_MauE"/>
</dbReference>
<dbReference type="NCBIfam" id="NF045576">
    <property type="entry name" value="BT_3928_fam"/>
    <property type="match status" value="1"/>
</dbReference>
<feature type="domain" description="Methylamine utilisation protein MauE" evidence="6">
    <location>
        <begin position="1"/>
        <end position="136"/>
    </location>
</feature>
<gene>
    <name evidence="7" type="ORF">GCM10011444_25000</name>
</gene>
<feature type="transmembrane region" description="Helical" evidence="5">
    <location>
        <begin position="7"/>
        <end position="24"/>
    </location>
</feature>
<keyword evidence="3 5" id="KW-1133">Transmembrane helix</keyword>
<evidence type="ECO:0000313" key="8">
    <source>
        <dbReference type="Proteomes" id="UP000624701"/>
    </source>
</evidence>
<evidence type="ECO:0000256" key="3">
    <source>
        <dbReference type="ARBA" id="ARBA00022989"/>
    </source>
</evidence>
<comment type="caution">
    <text evidence="7">The sequence shown here is derived from an EMBL/GenBank/DDBJ whole genome shotgun (WGS) entry which is preliminary data.</text>
</comment>
<comment type="subcellular location">
    <subcellularLocation>
        <location evidence="1">Membrane</location>
        <topology evidence="1">Multi-pass membrane protein</topology>
    </subcellularLocation>
</comment>
<dbReference type="Pfam" id="PF20329">
    <property type="entry name" value="DUF6624"/>
    <property type="match status" value="1"/>
</dbReference>
<evidence type="ECO:0000256" key="4">
    <source>
        <dbReference type="ARBA" id="ARBA00023136"/>
    </source>
</evidence>
<reference evidence="8" key="1">
    <citation type="journal article" date="2019" name="Int. J. Syst. Evol. Microbiol.">
        <title>The Global Catalogue of Microorganisms (GCM) 10K type strain sequencing project: providing services to taxonomists for standard genome sequencing and annotation.</title>
        <authorList>
            <consortium name="The Broad Institute Genomics Platform"/>
            <consortium name="The Broad Institute Genome Sequencing Center for Infectious Disease"/>
            <person name="Wu L."/>
            <person name="Ma J."/>
        </authorList>
    </citation>
    <scope>NUCLEOTIDE SEQUENCE [LARGE SCALE GENOMIC DNA]</scope>
    <source>
        <strain evidence="8">CCM 8681</strain>
    </source>
</reference>
<dbReference type="RefSeq" id="WP_188375084.1">
    <property type="nucleotide sequence ID" value="NZ_BMDQ01000003.1"/>
</dbReference>
<keyword evidence="8" id="KW-1185">Reference proteome</keyword>
<keyword evidence="2 5" id="KW-0812">Transmembrane</keyword>
<feature type="transmembrane region" description="Helical" evidence="5">
    <location>
        <begin position="120"/>
        <end position="136"/>
    </location>
</feature>
<accession>A0ABQ2C0B6</accession>
<organism evidence="7 8">
    <name type="scientific">Winogradskyella haliclonae</name>
    <dbReference type="NCBI Taxonomy" id="2048558"/>
    <lineage>
        <taxon>Bacteria</taxon>
        <taxon>Pseudomonadati</taxon>
        <taxon>Bacteroidota</taxon>
        <taxon>Flavobacteriia</taxon>
        <taxon>Flavobacteriales</taxon>
        <taxon>Flavobacteriaceae</taxon>
        <taxon>Winogradskyella</taxon>
    </lineage>
</organism>
<evidence type="ECO:0000259" key="6">
    <source>
        <dbReference type="Pfam" id="PF07291"/>
    </source>
</evidence>
<evidence type="ECO:0000256" key="1">
    <source>
        <dbReference type="ARBA" id="ARBA00004141"/>
    </source>
</evidence>
<dbReference type="InterPro" id="IPR046732">
    <property type="entry name" value="DUF6624"/>
</dbReference>
<feature type="transmembrane region" description="Helical" evidence="5">
    <location>
        <begin position="148"/>
        <end position="169"/>
    </location>
</feature>
<proteinExistence type="predicted"/>
<dbReference type="Pfam" id="PF07291">
    <property type="entry name" value="MauE"/>
    <property type="match status" value="1"/>
</dbReference>
<feature type="transmembrane region" description="Helical" evidence="5">
    <location>
        <begin position="51"/>
        <end position="73"/>
    </location>
</feature>
<protein>
    <recommendedName>
        <fullName evidence="6">Methylamine utilisation protein MauE domain-containing protein</fullName>
    </recommendedName>
</protein>
<sequence length="577" mass="66000">MKYIVQICRIFVGVLFIISGFIKLNDPLGFSYKLQEYFSTDVLNIPFLEPYALAISVFVVVLEVVLGVFLLIGYKRKFTIWMLLGMIVFFTFLTFYSAYFDKVKDCGCFGDALKLTPWESFTKDVVLLVLILVLFYGQKYIKPIFKTLPNTIIALLSFIVSLWFAYHVLMHLPSIDFRAYKIGNNLSDEMAIPETASRPVIEYTWTYKINGEEKTYVDNGSGPAKYDEVINVETKEIDPGFIPAIQDFTIESNDEDLTTYFLEKEHLVVVAMYNIYNSEKEGLEKLKSFTDDAIKKGYTVIGLSASGDEAKQQLKTDYSLNFDTYLCDEKVVKTIVRSNPGIFILKKGTVVNKAHWNDIEDIELEILENANLSLDFELKKELDEIYALDQGIREIYFAKSKEEKDAIAQRIGIPIKENALDYMSLWGEIDSINMIKVEKIVKDYGYPGKSLVGEPTNKAAWYVIQHSQKIEQYLPLMKEASSKGELPKHLVAMMEDRHLMYNGKPQIYGTQGRTIGMKTDNPIQIIWPIADVGNVNSLRAEAGFLNTVEENAKRLFGDDFVFKNYTIEEVNKLDKTN</sequence>
<evidence type="ECO:0000256" key="5">
    <source>
        <dbReference type="SAM" id="Phobius"/>
    </source>
</evidence>
<keyword evidence="4 5" id="KW-0472">Membrane</keyword>
<dbReference type="Proteomes" id="UP000624701">
    <property type="component" value="Unassembled WGS sequence"/>
</dbReference>
<feature type="transmembrane region" description="Helical" evidence="5">
    <location>
        <begin position="80"/>
        <end position="100"/>
    </location>
</feature>
<evidence type="ECO:0000313" key="7">
    <source>
        <dbReference type="EMBL" id="GGI58191.1"/>
    </source>
</evidence>